<evidence type="ECO:0000256" key="3">
    <source>
        <dbReference type="ARBA" id="ARBA00022833"/>
    </source>
</evidence>
<keyword evidence="3" id="KW-0862">Zinc</keyword>
<evidence type="ECO:0000256" key="4">
    <source>
        <dbReference type="PROSITE-ProRule" id="PRU00134"/>
    </source>
</evidence>
<feature type="domain" description="MYND-type" evidence="5">
    <location>
        <begin position="237"/>
        <end position="274"/>
    </location>
</feature>
<name>A0A0D2PZ46_HYPSF</name>
<keyword evidence="7" id="KW-1185">Reference proteome</keyword>
<dbReference type="Proteomes" id="UP000054270">
    <property type="component" value="Unassembled WGS sequence"/>
</dbReference>
<reference evidence="7" key="1">
    <citation type="submission" date="2014-04" db="EMBL/GenBank/DDBJ databases">
        <title>Evolutionary Origins and Diversification of the Mycorrhizal Mutualists.</title>
        <authorList>
            <consortium name="DOE Joint Genome Institute"/>
            <consortium name="Mycorrhizal Genomics Consortium"/>
            <person name="Kohler A."/>
            <person name="Kuo A."/>
            <person name="Nagy L.G."/>
            <person name="Floudas D."/>
            <person name="Copeland A."/>
            <person name="Barry K.W."/>
            <person name="Cichocki N."/>
            <person name="Veneault-Fourrey C."/>
            <person name="LaButti K."/>
            <person name="Lindquist E.A."/>
            <person name="Lipzen A."/>
            <person name="Lundell T."/>
            <person name="Morin E."/>
            <person name="Murat C."/>
            <person name="Riley R."/>
            <person name="Ohm R."/>
            <person name="Sun H."/>
            <person name="Tunlid A."/>
            <person name="Henrissat B."/>
            <person name="Grigoriev I.V."/>
            <person name="Hibbett D.S."/>
            <person name="Martin F."/>
        </authorList>
    </citation>
    <scope>NUCLEOTIDE SEQUENCE [LARGE SCALE GENOMIC DNA]</scope>
    <source>
        <strain evidence="7">FD-334 SS-4</strain>
    </source>
</reference>
<evidence type="ECO:0000313" key="7">
    <source>
        <dbReference type="Proteomes" id="UP000054270"/>
    </source>
</evidence>
<gene>
    <name evidence="6" type="ORF">HYPSUDRAFT_86007</name>
</gene>
<accession>A0A0D2PZ46</accession>
<proteinExistence type="predicted"/>
<dbReference type="Pfam" id="PF01753">
    <property type="entry name" value="zf-MYND"/>
    <property type="match status" value="1"/>
</dbReference>
<evidence type="ECO:0000313" key="6">
    <source>
        <dbReference type="EMBL" id="KJA24635.1"/>
    </source>
</evidence>
<organism evidence="6 7">
    <name type="scientific">Hypholoma sublateritium (strain FD-334 SS-4)</name>
    <dbReference type="NCBI Taxonomy" id="945553"/>
    <lineage>
        <taxon>Eukaryota</taxon>
        <taxon>Fungi</taxon>
        <taxon>Dikarya</taxon>
        <taxon>Basidiomycota</taxon>
        <taxon>Agaricomycotina</taxon>
        <taxon>Agaricomycetes</taxon>
        <taxon>Agaricomycetidae</taxon>
        <taxon>Agaricales</taxon>
        <taxon>Agaricineae</taxon>
        <taxon>Strophariaceae</taxon>
        <taxon>Hypholoma</taxon>
    </lineage>
</organism>
<protein>
    <recommendedName>
        <fullName evidence="5">MYND-type domain-containing protein</fullName>
    </recommendedName>
</protein>
<dbReference type="InterPro" id="IPR002893">
    <property type="entry name" value="Znf_MYND"/>
</dbReference>
<dbReference type="EMBL" id="KN817536">
    <property type="protein sequence ID" value="KJA24635.1"/>
    <property type="molecule type" value="Genomic_DNA"/>
</dbReference>
<evidence type="ECO:0000256" key="2">
    <source>
        <dbReference type="ARBA" id="ARBA00022771"/>
    </source>
</evidence>
<keyword evidence="1" id="KW-0479">Metal-binding</keyword>
<dbReference type="AlphaFoldDB" id="A0A0D2PZ46"/>
<dbReference type="GO" id="GO:0008270">
    <property type="term" value="F:zinc ion binding"/>
    <property type="evidence" value="ECO:0007669"/>
    <property type="project" value="UniProtKB-KW"/>
</dbReference>
<keyword evidence="2 4" id="KW-0863">Zinc-finger</keyword>
<dbReference type="PROSITE" id="PS50865">
    <property type="entry name" value="ZF_MYND_2"/>
    <property type="match status" value="1"/>
</dbReference>
<dbReference type="SUPFAM" id="SSF144232">
    <property type="entry name" value="HIT/MYND zinc finger-like"/>
    <property type="match status" value="1"/>
</dbReference>
<dbReference type="OMA" id="DWKYHKT"/>
<evidence type="ECO:0000259" key="5">
    <source>
        <dbReference type="PROSITE" id="PS50865"/>
    </source>
</evidence>
<dbReference type="Gene3D" id="6.10.140.2220">
    <property type="match status" value="1"/>
</dbReference>
<sequence length="288" mass="32845">MHGVIRFVDSELLPASTPEDYPKIIKSGIDEEGQHPKSPKITGPSGVVTLIHRLGRPQLLERLLDDTGTHDFYLRVHTKIDFVSDVYVTRHGYNVEIGFINGDGEFAQHGVRYRIEHDPEIPSTVGKWTPLSTSDLGSQWGGVDHWVRAQGAAVAKGIWFQNHWDFPDIEVTWSGMSDEDKADLTAWLSERAARLTDKDKEETKEYEERKAKDGDEHLKIEEDMGMRAYYEAQMACRADCGEKHPKLRCSKCKVVRYCSPECQQEDWKYHKTYCGTESPVPEKFQSSA</sequence>
<dbReference type="OrthoDB" id="9922773at2759"/>
<evidence type="ECO:0000256" key="1">
    <source>
        <dbReference type="ARBA" id="ARBA00022723"/>
    </source>
</evidence>